<dbReference type="GO" id="GO:0022857">
    <property type="term" value="F:transmembrane transporter activity"/>
    <property type="evidence" value="ECO:0007669"/>
    <property type="project" value="InterPro"/>
</dbReference>
<keyword evidence="8" id="KW-1185">Reference proteome</keyword>
<comment type="subcellular location">
    <subcellularLocation>
        <location evidence="1">Membrane</location>
        <topology evidence="1">Multi-pass membrane protein</topology>
    </subcellularLocation>
</comment>
<dbReference type="SUPFAM" id="SSF103473">
    <property type="entry name" value="MFS general substrate transporter"/>
    <property type="match status" value="1"/>
</dbReference>
<keyword evidence="4 5" id="KW-0472">Membrane</keyword>
<evidence type="ECO:0000259" key="6">
    <source>
        <dbReference type="PROSITE" id="PS50850"/>
    </source>
</evidence>
<evidence type="ECO:0000256" key="4">
    <source>
        <dbReference type="ARBA" id="ARBA00023136"/>
    </source>
</evidence>
<dbReference type="InterPro" id="IPR036259">
    <property type="entry name" value="MFS_trans_sf"/>
</dbReference>
<comment type="caution">
    <text evidence="7">The sequence shown here is derived from an EMBL/GenBank/DDBJ whole genome shotgun (WGS) entry which is preliminary data.</text>
</comment>
<dbReference type="InterPro" id="IPR020846">
    <property type="entry name" value="MFS_dom"/>
</dbReference>
<evidence type="ECO:0000313" key="8">
    <source>
        <dbReference type="Proteomes" id="UP000838763"/>
    </source>
</evidence>
<keyword evidence="3 5" id="KW-1133">Transmembrane helix</keyword>
<name>A0A9P1MBD7_9PEZI</name>
<dbReference type="GO" id="GO:0016020">
    <property type="term" value="C:membrane"/>
    <property type="evidence" value="ECO:0007669"/>
    <property type="project" value="UniProtKB-SubCell"/>
</dbReference>
<evidence type="ECO:0000256" key="5">
    <source>
        <dbReference type="SAM" id="Phobius"/>
    </source>
</evidence>
<accession>A0A9P1MBD7</accession>
<keyword evidence="2 5" id="KW-0812">Transmembrane</keyword>
<dbReference type="InterPro" id="IPR011701">
    <property type="entry name" value="MFS"/>
</dbReference>
<evidence type="ECO:0000256" key="3">
    <source>
        <dbReference type="ARBA" id="ARBA00022989"/>
    </source>
</evidence>
<feature type="transmembrane region" description="Helical" evidence="5">
    <location>
        <begin position="95"/>
        <end position="121"/>
    </location>
</feature>
<dbReference type="AlphaFoldDB" id="A0A9P1MBD7"/>
<dbReference type="PROSITE" id="PS50850">
    <property type="entry name" value="MFS"/>
    <property type="match status" value="1"/>
</dbReference>
<feature type="domain" description="Major facilitator superfamily (MFS) profile" evidence="6">
    <location>
        <begin position="1"/>
        <end position="230"/>
    </location>
</feature>
<organism evidence="7 8">
    <name type="scientific">Parascedosporium putredinis</name>
    <dbReference type="NCBI Taxonomy" id="1442378"/>
    <lineage>
        <taxon>Eukaryota</taxon>
        <taxon>Fungi</taxon>
        <taxon>Dikarya</taxon>
        <taxon>Ascomycota</taxon>
        <taxon>Pezizomycotina</taxon>
        <taxon>Sordariomycetes</taxon>
        <taxon>Hypocreomycetidae</taxon>
        <taxon>Microascales</taxon>
        <taxon>Microascaceae</taxon>
        <taxon>Parascedosporium</taxon>
    </lineage>
</organism>
<dbReference type="OrthoDB" id="2428527at2759"/>
<dbReference type="PANTHER" id="PTHR42718">
    <property type="entry name" value="MAJOR FACILITATOR SUPERFAMILY MULTIDRUG TRANSPORTER MFSC"/>
    <property type="match status" value="1"/>
</dbReference>
<feature type="transmembrane region" description="Helical" evidence="5">
    <location>
        <begin position="39"/>
        <end position="63"/>
    </location>
</feature>
<gene>
    <name evidence="7" type="ORF">PPNO1_LOCUS4344</name>
</gene>
<feature type="transmembrane region" description="Helical" evidence="5">
    <location>
        <begin position="133"/>
        <end position="156"/>
    </location>
</feature>
<feature type="transmembrane region" description="Helical" evidence="5">
    <location>
        <begin position="7"/>
        <end position="27"/>
    </location>
</feature>
<protein>
    <recommendedName>
        <fullName evidence="6">Major facilitator superfamily (MFS) profile domain-containing protein</fullName>
    </recommendedName>
</protein>
<dbReference type="EMBL" id="CALLCH030000012">
    <property type="protein sequence ID" value="CAI4214614.1"/>
    <property type="molecule type" value="Genomic_DNA"/>
</dbReference>
<dbReference type="Proteomes" id="UP000838763">
    <property type="component" value="Unassembled WGS sequence"/>
</dbReference>
<evidence type="ECO:0000256" key="1">
    <source>
        <dbReference type="ARBA" id="ARBA00004141"/>
    </source>
</evidence>
<sequence length="230" mass="23954">MTATTYLVLLCIGAGWACFAVWVYYTFQFLVVLREWDPLLASAGFAHIPVIGLLATILAAFLLRRVTPYWVLLASMLAFAVGAALMAAAPVRQSYWINVFLSVLLVPLGMNMSAPVATVLVSNSVPRPHQSISGSLVLTAIFSAVSVGLGLAGTVVSSVVGGTDSEGEGVLAGYRGAFYLALGLAGLGILLALVSAVSDTLWPADPEDGAALRLRIGSKKAEKAAMKAVV</sequence>
<evidence type="ECO:0000313" key="7">
    <source>
        <dbReference type="EMBL" id="CAI4214614.1"/>
    </source>
</evidence>
<dbReference type="Pfam" id="PF07690">
    <property type="entry name" value="MFS_1"/>
    <property type="match status" value="1"/>
</dbReference>
<reference evidence="7" key="1">
    <citation type="submission" date="2022-11" db="EMBL/GenBank/DDBJ databases">
        <authorList>
            <person name="Scott C."/>
            <person name="Bruce N."/>
        </authorList>
    </citation>
    <scope>NUCLEOTIDE SEQUENCE</scope>
</reference>
<evidence type="ECO:0000256" key="2">
    <source>
        <dbReference type="ARBA" id="ARBA00022692"/>
    </source>
</evidence>
<feature type="transmembrane region" description="Helical" evidence="5">
    <location>
        <begin position="176"/>
        <end position="197"/>
    </location>
</feature>
<feature type="transmembrane region" description="Helical" evidence="5">
    <location>
        <begin position="70"/>
        <end position="89"/>
    </location>
</feature>
<dbReference type="PANTHER" id="PTHR42718:SF1">
    <property type="entry name" value="LOW AFFINITY AMMONIUM TRANSPORTER"/>
    <property type="match status" value="1"/>
</dbReference>
<proteinExistence type="predicted"/>
<dbReference type="Gene3D" id="1.20.1250.20">
    <property type="entry name" value="MFS general substrate transporter like domains"/>
    <property type="match status" value="1"/>
</dbReference>